<evidence type="ECO:0000256" key="1">
    <source>
        <dbReference type="SAM" id="Coils"/>
    </source>
</evidence>
<organism evidence="2">
    <name type="scientific">viral metagenome</name>
    <dbReference type="NCBI Taxonomy" id="1070528"/>
    <lineage>
        <taxon>unclassified sequences</taxon>
        <taxon>metagenomes</taxon>
        <taxon>organismal metagenomes</taxon>
    </lineage>
</organism>
<keyword evidence="1" id="KW-0175">Coiled coil</keyword>
<reference evidence="2" key="1">
    <citation type="journal article" date="2020" name="Nature">
        <title>Giant virus diversity and host interactions through global metagenomics.</title>
        <authorList>
            <person name="Schulz F."/>
            <person name="Roux S."/>
            <person name="Paez-Espino D."/>
            <person name="Jungbluth S."/>
            <person name="Walsh D.A."/>
            <person name="Denef V.J."/>
            <person name="McMahon K.D."/>
            <person name="Konstantinidis K.T."/>
            <person name="Eloe-Fadrosh E.A."/>
            <person name="Kyrpides N.C."/>
            <person name="Woyke T."/>
        </authorList>
    </citation>
    <scope>NUCLEOTIDE SEQUENCE</scope>
    <source>
        <strain evidence="2">GVMAG-M-3300027804-47</strain>
    </source>
</reference>
<sequence>MEKELDEISAIEEDKRNLINLIAFYEKKDMNGDLFQVIYNNLIRSPDTFAPYLENLEDAENTIRTLILAT</sequence>
<protein>
    <submittedName>
        <fullName evidence="2">Uncharacterized protein</fullName>
    </submittedName>
</protein>
<evidence type="ECO:0000313" key="2">
    <source>
        <dbReference type="EMBL" id="QHU29043.1"/>
    </source>
</evidence>
<dbReference type="AlphaFoldDB" id="A0A6C0LER9"/>
<dbReference type="EMBL" id="MN740480">
    <property type="protein sequence ID" value="QHU29043.1"/>
    <property type="molecule type" value="Genomic_DNA"/>
</dbReference>
<accession>A0A6C0LER9</accession>
<name>A0A6C0LER9_9ZZZZ</name>
<feature type="coiled-coil region" evidence="1">
    <location>
        <begin position="1"/>
        <end position="28"/>
    </location>
</feature>
<proteinExistence type="predicted"/>